<protein>
    <submittedName>
        <fullName evidence="1">Uncharacterized protein</fullName>
    </submittedName>
</protein>
<proteinExistence type="predicted"/>
<evidence type="ECO:0000313" key="1">
    <source>
        <dbReference type="EMBL" id="CDH04245.1"/>
    </source>
</evidence>
<accession>A0A077NZP0</accession>
<dbReference type="EMBL" id="CBSX010000023">
    <property type="protein sequence ID" value="CDH04245.1"/>
    <property type="molecule type" value="Genomic_DNA"/>
</dbReference>
<name>A0A077NZP0_XENBV</name>
<dbReference type="HOGENOM" id="CLU_126541_0_0_6"/>
<gene>
    <name evidence="1" type="ORF">XBO1_1190002</name>
</gene>
<dbReference type="AlphaFoldDB" id="A0A077NZP0"/>
<reference evidence="1" key="1">
    <citation type="submission" date="2013-07" db="EMBL/GenBank/DDBJ databases">
        <title>Sub-species coevolution in mutualistic symbiosis.</title>
        <authorList>
            <person name="Murfin K."/>
            <person name="Klassen J."/>
            <person name="Lee M."/>
            <person name="Forst S."/>
            <person name="Stock P."/>
            <person name="Goodrich-Blair H."/>
        </authorList>
    </citation>
    <scope>NUCLEOTIDE SEQUENCE [LARGE SCALE GENOMIC DNA]</scope>
    <source>
        <strain evidence="1">Oregonense</strain>
    </source>
</reference>
<dbReference type="Proteomes" id="UP000028483">
    <property type="component" value="Unassembled WGS sequence"/>
</dbReference>
<comment type="caution">
    <text evidence="1">The sequence shown here is derived from an EMBL/GenBank/DDBJ whole genome shotgun (WGS) entry which is preliminary data.</text>
</comment>
<sequence>MMKGLNKKFVTEPMRFLFLDDLLSGKGQLSSDVILLEDKDKSLKLSFSQDLPDGYLVWQDLIENNVGEFSLEDNYSEAEDYLEDIDEEYGDLQEEKILSYRKSKIKKINTEYDDFYFEILDDIYYQLKMLSIQRYILGNKNESLLEKMFNIYKEGFYPCGMTKDKKIVAFNPQRLKIS</sequence>
<organism evidence="1">
    <name type="scientific">Xenorhabdus bovienii str. oregonense</name>
    <dbReference type="NCBI Taxonomy" id="1398202"/>
    <lineage>
        <taxon>Bacteria</taxon>
        <taxon>Pseudomonadati</taxon>
        <taxon>Pseudomonadota</taxon>
        <taxon>Gammaproteobacteria</taxon>
        <taxon>Enterobacterales</taxon>
        <taxon>Morganellaceae</taxon>
        <taxon>Xenorhabdus</taxon>
    </lineage>
</organism>